<reference evidence="1" key="2">
    <citation type="journal article" date="2015" name="Data Brief">
        <title>Shoot transcriptome of the giant reed, Arundo donax.</title>
        <authorList>
            <person name="Barrero R.A."/>
            <person name="Guerrero F.D."/>
            <person name="Moolhuijzen P."/>
            <person name="Goolsby J.A."/>
            <person name="Tidwell J."/>
            <person name="Bellgard S.E."/>
            <person name="Bellgard M.I."/>
        </authorList>
    </citation>
    <scope>NUCLEOTIDE SEQUENCE</scope>
    <source>
        <tissue evidence="1">Shoot tissue taken approximately 20 cm above the soil surface</tissue>
    </source>
</reference>
<evidence type="ECO:0000313" key="1">
    <source>
        <dbReference type="EMBL" id="JAD52825.1"/>
    </source>
</evidence>
<protein>
    <submittedName>
        <fullName evidence="1">Uncharacterized protein</fullName>
    </submittedName>
</protein>
<organism evidence="1">
    <name type="scientific">Arundo donax</name>
    <name type="common">Giant reed</name>
    <name type="synonym">Donax arundinaceus</name>
    <dbReference type="NCBI Taxonomy" id="35708"/>
    <lineage>
        <taxon>Eukaryota</taxon>
        <taxon>Viridiplantae</taxon>
        <taxon>Streptophyta</taxon>
        <taxon>Embryophyta</taxon>
        <taxon>Tracheophyta</taxon>
        <taxon>Spermatophyta</taxon>
        <taxon>Magnoliopsida</taxon>
        <taxon>Liliopsida</taxon>
        <taxon>Poales</taxon>
        <taxon>Poaceae</taxon>
        <taxon>PACMAD clade</taxon>
        <taxon>Arundinoideae</taxon>
        <taxon>Arundineae</taxon>
        <taxon>Arundo</taxon>
    </lineage>
</organism>
<name>A0A0A9AV74_ARUDO</name>
<accession>A0A0A9AV74</accession>
<proteinExistence type="predicted"/>
<reference evidence="1" key="1">
    <citation type="submission" date="2014-09" db="EMBL/GenBank/DDBJ databases">
        <authorList>
            <person name="Magalhaes I.L.F."/>
            <person name="Oliveira U."/>
            <person name="Santos F.R."/>
            <person name="Vidigal T.H.D.A."/>
            <person name="Brescovit A.D."/>
            <person name="Santos A.J."/>
        </authorList>
    </citation>
    <scope>NUCLEOTIDE SEQUENCE</scope>
    <source>
        <tissue evidence="1">Shoot tissue taken approximately 20 cm above the soil surface</tissue>
    </source>
</reference>
<dbReference type="EMBL" id="GBRH01245070">
    <property type="protein sequence ID" value="JAD52825.1"/>
    <property type="molecule type" value="Transcribed_RNA"/>
</dbReference>
<sequence>MFPCSIYVFQYCHKNLQSAHSISWERGDYRVHQL</sequence>
<dbReference type="AlphaFoldDB" id="A0A0A9AV74"/>